<dbReference type="SUPFAM" id="SSF56801">
    <property type="entry name" value="Acetyl-CoA synthetase-like"/>
    <property type="match status" value="1"/>
</dbReference>
<protein>
    <submittedName>
        <fullName evidence="3">Uncharacterized protein</fullName>
    </submittedName>
</protein>
<organism evidence="3 4">
    <name type="scientific">Sinanodonta woodiana</name>
    <name type="common">Chinese pond mussel</name>
    <name type="synonym">Anodonta woodiana</name>
    <dbReference type="NCBI Taxonomy" id="1069815"/>
    <lineage>
        <taxon>Eukaryota</taxon>
        <taxon>Metazoa</taxon>
        <taxon>Spiralia</taxon>
        <taxon>Lophotrochozoa</taxon>
        <taxon>Mollusca</taxon>
        <taxon>Bivalvia</taxon>
        <taxon>Autobranchia</taxon>
        <taxon>Heteroconchia</taxon>
        <taxon>Palaeoheterodonta</taxon>
        <taxon>Unionida</taxon>
        <taxon>Unionoidea</taxon>
        <taxon>Unionidae</taxon>
        <taxon>Unioninae</taxon>
        <taxon>Sinanodonta</taxon>
    </lineage>
</organism>
<accession>A0ABD3VPY5</accession>
<dbReference type="Gene3D" id="3.30.300.30">
    <property type="match status" value="1"/>
</dbReference>
<dbReference type="InterPro" id="IPR045851">
    <property type="entry name" value="AMP-bd_C_sf"/>
</dbReference>
<evidence type="ECO:0000259" key="1">
    <source>
        <dbReference type="Pfam" id="PF00501"/>
    </source>
</evidence>
<dbReference type="InterPro" id="IPR025110">
    <property type="entry name" value="AMP-bd_C"/>
</dbReference>
<proteinExistence type="predicted"/>
<dbReference type="Proteomes" id="UP001634394">
    <property type="component" value="Unassembled WGS sequence"/>
</dbReference>
<sequence>MTSESYIVTARTTQTFCKTLPELIRAHKENFPDKEAFAFYTSEIERISMSWKELYIGSENFAKSLIGLGVKPNDKVAISGPNCPSWLIATFGSMMAGAIPANVNFGYSDGSDVIALLQKMDHFSTFILHPGFHDQKWKLFKAFLTELDSRGNIKCKQVPSLKHLVFMAKPEEETDVLLVEDLAKIYLSIDNPLPNVDSDDIAFLFQTSGSTGLSKLVAHTHCSLSFFLSNVYGEGMVDRYNDRNFGCIAGFPFEVVTGIKRVTGWFTKEDFDPFEVMIQAVQKERCSMIYMLPPTVQRLLDTKESLPADWPIKTIACSGQPISSYFASVIGTVSETFLAVYGATESFQCCRKVVTNRNEFKDFNCGNPTNGVEIKIVDDEGNIVPINTRGEIYVRSQHNFKYYVNDPERTSRVKTESEWYKTDDIGYIDENGEVFAEGRKSDVIISGGINVIPTLLESVLSSLQGVKDAIVVPIPDPVMYQVICACIIPEPGSGLTEEKLRGLCEEKYMDKFRSFTVVPTHYIFYEKFPESRSGKTDRKKLMIEAYERFQ</sequence>
<feature type="domain" description="AMP-dependent synthetase/ligase" evidence="1">
    <location>
        <begin position="26"/>
        <end position="403"/>
    </location>
</feature>
<evidence type="ECO:0000313" key="3">
    <source>
        <dbReference type="EMBL" id="KAL3862567.1"/>
    </source>
</evidence>
<gene>
    <name evidence="3" type="ORF">ACJMK2_008526</name>
</gene>
<keyword evidence="4" id="KW-1185">Reference proteome</keyword>
<dbReference type="AlphaFoldDB" id="A0ABD3VPY5"/>
<reference evidence="3 4" key="1">
    <citation type="submission" date="2024-11" db="EMBL/GenBank/DDBJ databases">
        <title>Chromosome-level genome assembly of the freshwater bivalve Anodonta woodiana.</title>
        <authorList>
            <person name="Chen X."/>
        </authorList>
    </citation>
    <scope>NUCLEOTIDE SEQUENCE [LARGE SCALE GENOMIC DNA]</scope>
    <source>
        <strain evidence="3">MN2024</strain>
        <tissue evidence="3">Gills</tissue>
    </source>
</reference>
<dbReference type="PANTHER" id="PTHR42814:SF3">
    <property type="entry name" value="BETA-N-ACETYLHEXOSAMINIDASE"/>
    <property type="match status" value="1"/>
</dbReference>
<feature type="domain" description="AMP-binding enzyme C-terminal" evidence="2">
    <location>
        <begin position="456"/>
        <end position="535"/>
    </location>
</feature>
<dbReference type="Gene3D" id="3.40.50.12780">
    <property type="entry name" value="N-terminal domain of ligase-like"/>
    <property type="match status" value="1"/>
</dbReference>
<dbReference type="CDD" id="cd04433">
    <property type="entry name" value="AFD_class_I"/>
    <property type="match status" value="1"/>
</dbReference>
<dbReference type="Pfam" id="PF13193">
    <property type="entry name" value="AMP-binding_C"/>
    <property type="match status" value="1"/>
</dbReference>
<dbReference type="InterPro" id="IPR000873">
    <property type="entry name" value="AMP-dep_synth/lig_dom"/>
</dbReference>
<evidence type="ECO:0000259" key="2">
    <source>
        <dbReference type="Pfam" id="PF13193"/>
    </source>
</evidence>
<dbReference type="Pfam" id="PF00501">
    <property type="entry name" value="AMP-binding"/>
    <property type="match status" value="1"/>
</dbReference>
<dbReference type="InterPro" id="IPR042099">
    <property type="entry name" value="ANL_N_sf"/>
</dbReference>
<dbReference type="PROSITE" id="PS00455">
    <property type="entry name" value="AMP_BINDING"/>
    <property type="match status" value="1"/>
</dbReference>
<dbReference type="EMBL" id="JBJQND010000011">
    <property type="protein sequence ID" value="KAL3862567.1"/>
    <property type="molecule type" value="Genomic_DNA"/>
</dbReference>
<comment type="caution">
    <text evidence="3">The sequence shown here is derived from an EMBL/GenBank/DDBJ whole genome shotgun (WGS) entry which is preliminary data.</text>
</comment>
<name>A0ABD3VPY5_SINWO</name>
<dbReference type="PANTHER" id="PTHR42814">
    <property type="entry name" value="AMP-BINDING DOMAIN-CONTAINING PROTEIN"/>
    <property type="match status" value="1"/>
</dbReference>
<dbReference type="InterPro" id="IPR020845">
    <property type="entry name" value="AMP-binding_CS"/>
</dbReference>
<evidence type="ECO:0000313" key="4">
    <source>
        <dbReference type="Proteomes" id="UP001634394"/>
    </source>
</evidence>